<evidence type="ECO:0000256" key="1">
    <source>
        <dbReference type="ARBA" id="ARBA00004651"/>
    </source>
</evidence>
<evidence type="ECO:0000256" key="5">
    <source>
        <dbReference type="ARBA" id="ARBA00022989"/>
    </source>
</evidence>
<evidence type="ECO:0000256" key="4">
    <source>
        <dbReference type="ARBA" id="ARBA00022692"/>
    </source>
</evidence>
<accession>A0ABQ3N6R2</accession>
<dbReference type="EMBL" id="BNDS01000016">
    <property type="protein sequence ID" value="GHH99844.1"/>
    <property type="molecule type" value="Genomic_DNA"/>
</dbReference>
<keyword evidence="10" id="KW-1185">Reference proteome</keyword>
<evidence type="ECO:0000256" key="2">
    <source>
        <dbReference type="ARBA" id="ARBA00022448"/>
    </source>
</evidence>
<dbReference type="Proteomes" id="UP000637074">
    <property type="component" value="Unassembled WGS sequence"/>
</dbReference>
<comment type="caution">
    <text evidence="9">The sequence shown here is derived from an EMBL/GenBank/DDBJ whole genome shotgun (WGS) entry which is preliminary data.</text>
</comment>
<dbReference type="PANTHER" id="PTHR30561">
    <property type="entry name" value="SMR FAMILY PROTON-DEPENDENT DRUG EFFLUX TRANSPORTER SUGE"/>
    <property type="match status" value="1"/>
</dbReference>
<comment type="subcellular location">
    <subcellularLocation>
        <location evidence="1 7">Cell membrane</location>
        <topology evidence="1 7">Multi-pass membrane protein</topology>
    </subcellularLocation>
</comment>
<dbReference type="PANTHER" id="PTHR30561:SF0">
    <property type="entry name" value="GUANIDINIUM EXPORTER"/>
    <property type="match status" value="1"/>
</dbReference>
<protein>
    <submittedName>
        <fullName evidence="9">Membrane protein YvdS</fullName>
    </submittedName>
</protein>
<organism evidence="9 10">
    <name type="scientific">Neobacillus kokaensis</name>
    <dbReference type="NCBI Taxonomy" id="2759023"/>
    <lineage>
        <taxon>Bacteria</taxon>
        <taxon>Bacillati</taxon>
        <taxon>Bacillota</taxon>
        <taxon>Bacilli</taxon>
        <taxon>Bacillales</taxon>
        <taxon>Bacillaceae</taxon>
        <taxon>Neobacillus</taxon>
    </lineage>
</organism>
<dbReference type="InterPro" id="IPR037185">
    <property type="entry name" value="EmrE-like"/>
</dbReference>
<dbReference type="Pfam" id="PF00893">
    <property type="entry name" value="Multi_Drug_Res"/>
    <property type="match status" value="1"/>
</dbReference>
<keyword evidence="3" id="KW-1003">Cell membrane</keyword>
<comment type="similarity">
    <text evidence="7">Belongs to the drug/metabolite transporter (DMT) superfamily. Small multidrug resistance (SMR) (TC 2.A.7.1) family.</text>
</comment>
<dbReference type="SUPFAM" id="SSF103481">
    <property type="entry name" value="Multidrug resistance efflux transporter EmrE"/>
    <property type="match status" value="1"/>
</dbReference>
<keyword evidence="5 8" id="KW-1133">Transmembrane helix</keyword>
<feature type="transmembrane region" description="Helical" evidence="8">
    <location>
        <begin position="53"/>
        <end position="74"/>
    </location>
</feature>
<gene>
    <name evidence="9" type="primary">yvdS</name>
    <name evidence="9" type="ORF">AM1BK_33870</name>
</gene>
<dbReference type="Gene3D" id="1.10.3730.20">
    <property type="match status" value="1"/>
</dbReference>
<evidence type="ECO:0000313" key="9">
    <source>
        <dbReference type="EMBL" id="GHH99844.1"/>
    </source>
</evidence>
<evidence type="ECO:0000256" key="6">
    <source>
        <dbReference type="ARBA" id="ARBA00023136"/>
    </source>
</evidence>
<keyword evidence="6 8" id="KW-0472">Membrane</keyword>
<dbReference type="InterPro" id="IPR045324">
    <property type="entry name" value="Small_multidrug_res"/>
</dbReference>
<feature type="transmembrane region" description="Helical" evidence="8">
    <location>
        <begin position="80"/>
        <end position="99"/>
    </location>
</feature>
<reference evidence="9 10" key="1">
    <citation type="journal article" date="2022" name="Int. J. Syst. Evol. Microbiol.">
        <title>Neobacillus kokaensis sp. nov., isolated from soil.</title>
        <authorList>
            <person name="Yuki K."/>
            <person name="Matsubara H."/>
            <person name="Yamaguchi S."/>
        </authorList>
    </citation>
    <scope>NUCLEOTIDE SEQUENCE [LARGE SCALE GENOMIC DNA]</scope>
    <source>
        <strain evidence="9 10">LOB 377</strain>
    </source>
</reference>
<evidence type="ECO:0000256" key="8">
    <source>
        <dbReference type="SAM" id="Phobius"/>
    </source>
</evidence>
<dbReference type="RefSeq" id="WP_191274795.1">
    <property type="nucleotide sequence ID" value="NZ_BNDS01000016.1"/>
</dbReference>
<keyword evidence="2" id="KW-0813">Transport</keyword>
<feature type="transmembrane region" description="Helical" evidence="8">
    <location>
        <begin position="27"/>
        <end position="44"/>
    </location>
</feature>
<sequence>MDWVLVFIAGILEVAWASSLKHADSLLDWLITIILIIISFILLIRSYKTIPVAAAYTVFVGIGTVGTFLTGIFLGESFSFDQIFFLMILLAGIIGMKTFTKKESQDPITELGRDNVEA</sequence>
<evidence type="ECO:0000256" key="7">
    <source>
        <dbReference type="RuleBase" id="RU003942"/>
    </source>
</evidence>
<name>A0ABQ3N6R2_9BACI</name>
<keyword evidence="4 7" id="KW-0812">Transmembrane</keyword>
<dbReference type="InterPro" id="IPR000390">
    <property type="entry name" value="Small_drug/metabolite_transptr"/>
</dbReference>
<evidence type="ECO:0000256" key="3">
    <source>
        <dbReference type="ARBA" id="ARBA00022475"/>
    </source>
</evidence>
<proteinExistence type="inferred from homology"/>
<evidence type="ECO:0000313" key="10">
    <source>
        <dbReference type="Proteomes" id="UP000637074"/>
    </source>
</evidence>